<dbReference type="AlphaFoldDB" id="W6UGH9"/>
<evidence type="ECO:0000256" key="2">
    <source>
        <dbReference type="ARBA" id="ARBA00023002"/>
    </source>
</evidence>
<dbReference type="PANTHER" id="PTHR22966">
    <property type="entry name" value="2-AMINOETHANETHIOL DIOXYGENASE"/>
    <property type="match status" value="1"/>
</dbReference>
<dbReference type="PANTHER" id="PTHR22966:SF61">
    <property type="entry name" value="2-AMINOETHANETHIOL DIOXYGENASE"/>
    <property type="match status" value="1"/>
</dbReference>
<feature type="signal peptide" evidence="5">
    <location>
        <begin position="1"/>
        <end position="21"/>
    </location>
</feature>
<reference evidence="6 7" key="1">
    <citation type="journal article" date="2013" name="Nat. Genet.">
        <title>The genome of the hydatid tapeworm Echinococcus granulosus.</title>
        <authorList>
            <person name="Zheng H."/>
            <person name="Zhang W."/>
            <person name="Zhang L."/>
            <person name="Zhang Z."/>
            <person name="Li J."/>
            <person name="Lu G."/>
            <person name="Zhu Y."/>
            <person name="Wang Y."/>
            <person name="Huang Y."/>
            <person name="Liu J."/>
            <person name="Kang H."/>
            <person name="Chen J."/>
            <person name="Wang L."/>
            <person name="Chen A."/>
            <person name="Yu S."/>
            <person name="Gao Z."/>
            <person name="Jin L."/>
            <person name="Gu W."/>
            <person name="Wang Z."/>
            <person name="Zhao L."/>
            <person name="Shi B."/>
            <person name="Wen H."/>
            <person name="Lin R."/>
            <person name="Jones M.K."/>
            <person name="Brejova B."/>
            <person name="Vinar T."/>
            <person name="Zhao G."/>
            <person name="McManus D.P."/>
            <person name="Chen Z."/>
            <person name="Zhou Y."/>
            <person name="Wang S."/>
        </authorList>
    </citation>
    <scope>NUCLEOTIDE SEQUENCE [LARGE SCALE GENOMIC DNA]</scope>
</reference>
<proteinExistence type="predicted"/>
<dbReference type="SUPFAM" id="SSF51182">
    <property type="entry name" value="RmlC-like cupins"/>
    <property type="match status" value="1"/>
</dbReference>
<dbReference type="KEGG" id="egl:EGR_05074"/>
<organism evidence="6 7">
    <name type="scientific">Echinococcus granulosus</name>
    <name type="common">Hydatid tapeworm</name>
    <dbReference type="NCBI Taxonomy" id="6210"/>
    <lineage>
        <taxon>Eukaryota</taxon>
        <taxon>Metazoa</taxon>
        <taxon>Spiralia</taxon>
        <taxon>Lophotrochozoa</taxon>
        <taxon>Platyhelminthes</taxon>
        <taxon>Cestoda</taxon>
        <taxon>Eucestoda</taxon>
        <taxon>Cyclophyllidea</taxon>
        <taxon>Taeniidae</taxon>
        <taxon>Echinococcus</taxon>
        <taxon>Echinococcus granulosus group</taxon>
    </lineage>
</organism>
<evidence type="ECO:0000256" key="1">
    <source>
        <dbReference type="ARBA" id="ARBA00022723"/>
    </source>
</evidence>
<dbReference type="GO" id="GO:0016702">
    <property type="term" value="F:oxidoreductase activity, acting on single donors with incorporation of molecular oxygen, incorporation of two atoms of oxygen"/>
    <property type="evidence" value="ECO:0007669"/>
    <property type="project" value="InterPro"/>
</dbReference>
<dbReference type="EMBL" id="APAU02000035">
    <property type="protein sequence ID" value="EUB60076.1"/>
    <property type="molecule type" value="Genomic_DNA"/>
</dbReference>
<dbReference type="InterPro" id="IPR012864">
    <property type="entry name" value="PCO/ADO"/>
</dbReference>
<dbReference type="GO" id="GO:0046872">
    <property type="term" value="F:metal ion binding"/>
    <property type="evidence" value="ECO:0007669"/>
    <property type="project" value="UniProtKB-KW"/>
</dbReference>
<accession>W6UGH9</accession>
<protein>
    <submittedName>
        <fullName evidence="6">2-aminoethanethiol dioxygenase</fullName>
    </submittedName>
</protein>
<keyword evidence="7" id="KW-1185">Reference proteome</keyword>
<feature type="compositionally biased region" description="Low complexity" evidence="4">
    <location>
        <begin position="159"/>
        <end position="170"/>
    </location>
</feature>
<evidence type="ECO:0000313" key="7">
    <source>
        <dbReference type="Proteomes" id="UP000019149"/>
    </source>
</evidence>
<dbReference type="GeneID" id="36340789"/>
<dbReference type="InterPro" id="IPR011051">
    <property type="entry name" value="RmlC_Cupin_sf"/>
</dbReference>
<dbReference type="OrthoDB" id="271433at2759"/>
<keyword evidence="3" id="KW-0408">Iron</keyword>
<keyword evidence="1" id="KW-0479">Metal-binding</keyword>
<dbReference type="GO" id="GO:0005739">
    <property type="term" value="C:mitochondrion"/>
    <property type="evidence" value="ECO:0007669"/>
    <property type="project" value="TreeGrafter"/>
</dbReference>
<dbReference type="OMA" id="RCIWGKL"/>
<feature type="region of interest" description="Disordered" evidence="4">
    <location>
        <begin position="151"/>
        <end position="173"/>
    </location>
</feature>
<feature type="chain" id="PRO_5004882779" evidence="5">
    <location>
        <begin position="22"/>
        <end position="293"/>
    </location>
</feature>
<evidence type="ECO:0000313" key="6">
    <source>
        <dbReference type="EMBL" id="EUB60076.1"/>
    </source>
</evidence>
<keyword evidence="6" id="KW-0223">Dioxygenase</keyword>
<dbReference type="Pfam" id="PF07847">
    <property type="entry name" value="PCO_ADO"/>
    <property type="match status" value="1"/>
</dbReference>
<dbReference type="RefSeq" id="XP_024351272.1">
    <property type="nucleotide sequence ID" value="XM_024494323.1"/>
</dbReference>
<evidence type="ECO:0000256" key="3">
    <source>
        <dbReference type="ARBA" id="ARBA00023004"/>
    </source>
</evidence>
<name>W6UGH9_ECHGR</name>
<comment type="caution">
    <text evidence="6">The sequence shown here is derived from an EMBL/GenBank/DDBJ whole genome shotgun (WGS) entry which is preliminary data.</text>
</comment>
<sequence>MRLLFYSQRCLVWLWATLVCAFNMTTKIAKVSNLALHVFRTHSLRVANGGAVFPTVAAAASTCDDPEALKHLLANVAALTLHDVGLDSPFSLPPPNQLNAPVAYMHITENEVFSMGMFILRPGSRIPLHGHPGMFGVIRVMQGSMRCRSFTPLSHDESPTGASSPPSGSSKDCGGTAVMWRLAATSDLTVAEPHADRLLGASDRLPCLLTPCTGNLHELTAVEGTVVFIDILSPPYDHDLGTRECLFYREIDLPTSSELASQTQGSSRVYLTEINQPGDYWCELLPYHGPPIS</sequence>
<keyword evidence="2" id="KW-0560">Oxidoreductase</keyword>
<dbReference type="Proteomes" id="UP000019149">
    <property type="component" value="Unassembled WGS sequence"/>
</dbReference>
<gene>
    <name evidence="6" type="ORF">EGR_05074</name>
</gene>
<dbReference type="CDD" id="cd20289">
    <property type="entry name" value="cupin_ADO"/>
    <property type="match status" value="1"/>
</dbReference>
<dbReference type="Gene3D" id="2.60.120.10">
    <property type="entry name" value="Jelly Rolls"/>
    <property type="match status" value="1"/>
</dbReference>
<evidence type="ECO:0000256" key="5">
    <source>
        <dbReference type="SAM" id="SignalP"/>
    </source>
</evidence>
<dbReference type="InterPro" id="IPR014710">
    <property type="entry name" value="RmlC-like_jellyroll"/>
</dbReference>
<evidence type="ECO:0000256" key="4">
    <source>
        <dbReference type="SAM" id="MobiDB-lite"/>
    </source>
</evidence>
<keyword evidence="5" id="KW-0732">Signal</keyword>
<dbReference type="CTD" id="36340789"/>